<feature type="domain" description="DUF4097" evidence="1">
    <location>
        <begin position="41"/>
        <end position="288"/>
    </location>
</feature>
<dbReference type="PANTHER" id="PTHR34094">
    <property type="match status" value="1"/>
</dbReference>
<accession>A0A1I3TGC8</accession>
<evidence type="ECO:0000313" key="2">
    <source>
        <dbReference type="EMBL" id="SFJ69499.1"/>
    </source>
</evidence>
<dbReference type="AlphaFoldDB" id="A0A1I3TGC8"/>
<dbReference type="OrthoDB" id="2961577at2"/>
<keyword evidence="3" id="KW-1185">Reference proteome</keyword>
<dbReference type="Gene3D" id="2.160.20.120">
    <property type="match status" value="1"/>
</dbReference>
<evidence type="ECO:0000259" key="1">
    <source>
        <dbReference type="Pfam" id="PF13349"/>
    </source>
</evidence>
<name>A0A1I3TGC8_HALDA</name>
<dbReference type="InterPro" id="IPR025164">
    <property type="entry name" value="Toastrack_DUF4097"/>
</dbReference>
<dbReference type="Proteomes" id="UP000183557">
    <property type="component" value="Unassembled WGS sequence"/>
</dbReference>
<sequence length="292" mass="32020">MEYLFIVLIVVIIASIMVYQSSALKGMHSIHEQRIFPEEVRNILLEKMSVDVELMKAEREDVKVTLSGGVKGKDQDRFHLETNHEGEDLRIEVIEKDTRFGVGLWKNVTLQVEIPQERLGSLMVRTSSGDIDVKGVSTSHSTYESSSGDLTIQGLEHTNMKIQTSSGDVFLNRVQSNHAQISTGSGEVIGEHFDPGTGVFETSSGEISIKSKRLSGDMKASTSSGDFNFIVEEPPDSVSVDFQSNSGEVDVVLEGMDFEVRKNHEVLGKKAEGKVSVVAESSSGDLLVRGNE</sequence>
<organism evidence="2 3">
    <name type="scientific">Halobacillus dabanensis</name>
    <dbReference type="NCBI Taxonomy" id="240302"/>
    <lineage>
        <taxon>Bacteria</taxon>
        <taxon>Bacillati</taxon>
        <taxon>Bacillota</taxon>
        <taxon>Bacilli</taxon>
        <taxon>Bacillales</taxon>
        <taxon>Bacillaceae</taxon>
        <taxon>Halobacillus</taxon>
    </lineage>
</organism>
<evidence type="ECO:0000313" key="3">
    <source>
        <dbReference type="Proteomes" id="UP000183557"/>
    </source>
</evidence>
<dbReference type="RefSeq" id="WP_075035947.1">
    <property type="nucleotide sequence ID" value="NZ_FOSB01000003.1"/>
</dbReference>
<dbReference type="PANTHER" id="PTHR34094:SF1">
    <property type="entry name" value="PROTEIN FAM185A"/>
    <property type="match status" value="1"/>
</dbReference>
<dbReference type="Pfam" id="PF13349">
    <property type="entry name" value="DUF4097"/>
    <property type="match status" value="1"/>
</dbReference>
<gene>
    <name evidence="2" type="ORF">SAMN04487936_103361</name>
</gene>
<dbReference type="EMBL" id="FOSB01000003">
    <property type="protein sequence ID" value="SFJ69499.1"/>
    <property type="molecule type" value="Genomic_DNA"/>
</dbReference>
<proteinExistence type="predicted"/>
<reference evidence="3" key="1">
    <citation type="submission" date="2016-10" db="EMBL/GenBank/DDBJ databases">
        <authorList>
            <person name="Varghese N."/>
            <person name="Submissions S."/>
        </authorList>
    </citation>
    <scope>NUCLEOTIDE SEQUENCE [LARGE SCALE GENOMIC DNA]</scope>
    <source>
        <strain evidence="3">CGMCC 1.3704</strain>
    </source>
</reference>
<protein>
    <submittedName>
        <fullName evidence="2">DUF4097 and DUF4098 domain-containing protein YvlB</fullName>
    </submittedName>
</protein>